<keyword evidence="2" id="KW-1185">Reference proteome</keyword>
<sequence>MQHLMGIDGVIVDLVREITEAVANLIKPPAATEETLSETIASDDGAAKEPKPHFSERELSFLLKLIPELIQL</sequence>
<accession>A0A2I0JVG9</accession>
<evidence type="ECO:0000313" key="1">
    <source>
        <dbReference type="EMBL" id="PKI60307.1"/>
    </source>
</evidence>
<reference evidence="1 2" key="1">
    <citation type="submission" date="2017-11" db="EMBL/GenBank/DDBJ databases">
        <title>De-novo sequencing of pomegranate (Punica granatum L.) genome.</title>
        <authorList>
            <person name="Akparov Z."/>
            <person name="Amiraslanov A."/>
            <person name="Hajiyeva S."/>
            <person name="Abbasov M."/>
            <person name="Kaur K."/>
            <person name="Hamwieh A."/>
            <person name="Solovyev V."/>
            <person name="Salamov A."/>
            <person name="Braich B."/>
            <person name="Kosarev P."/>
            <person name="Mahmoud A."/>
            <person name="Hajiyev E."/>
            <person name="Babayeva S."/>
            <person name="Izzatullayeva V."/>
            <person name="Mammadov A."/>
            <person name="Mammadov A."/>
            <person name="Sharifova S."/>
            <person name="Ojaghi J."/>
            <person name="Eynullazada K."/>
            <person name="Bayramov B."/>
            <person name="Abdulazimova A."/>
            <person name="Shahmuradov I."/>
        </authorList>
    </citation>
    <scope>NUCLEOTIDE SEQUENCE [LARGE SCALE GENOMIC DNA]</scope>
    <source>
        <strain evidence="2">cv. AG2017</strain>
        <tissue evidence="1">Leaf</tissue>
    </source>
</reference>
<organism evidence="1 2">
    <name type="scientific">Punica granatum</name>
    <name type="common">Pomegranate</name>
    <dbReference type="NCBI Taxonomy" id="22663"/>
    <lineage>
        <taxon>Eukaryota</taxon>
        <taxon>Viridiplantae</taxon>
        <taxon>Streptophyta</taxon>
        <taxon>Embryophyta</taxon>
        <taxon>Tracheophyta</taxon>
        <taxon>Spermatophyta</taxon>
        <taxon>Magnoliopsida</taxon>
        <taxon>eudicotyledons</taxon>
        <taxon>Gunneridae</taxon>
        <taxon>Pentapetalae</taxon>
        <taxon>rosids</taxon>
        <taxon>malvids</taxon>
        <taxon>Myrtales</taxon>
        <taxon>Lythraceae</taxon>
        <taxon>Punica</taxon>
    </lineage>
</organism>
<dbReference type="Proteomes" id="UP000233551">
    <property type="component" value="Unassembled WGS sequence"/>
</dbReference>
<dbReference type="EMBL" id="PGOL01001168">
    <property type="protein sequence ID" value="PKI60307.1"/>
    <property type="molecule type" value="Genomic_DNA"/>
</dbReference>
<comment type="caution">
    <text evidence="1">The sequence shown here is derived from an EMBL/GenBank/DDBJ whole genome shotgun (WGS) entry which is preliminary data.</text>
</comment>
<evidence type="ECO:0000313" key="2">
    <source>
        <dbReference type="Proteomes" id="UP000233551"/>
    </source>
</evidence>
<name>A0A2I0JVG9_PUNGR</name>
<protein>
    <submittedName>
        <fullName evidence="1">Uncharacterized protein</fullName>
    </submittedName>
</protein>
<gene>
    <name evidence="1" type="ORF">CRG98_019243</name>
</gene>
<dbReference type="STRING" id="22663.A0A2I0JVG9"/>
<dbReference type="AlphaFoldDB" id="A0A2I0JVG9"/>
<proteinExistence type="predicted"/>